<reference evidence="1 2" key="1">
    <citation type="submission" date="2018-09" db="EMBL/GenBank/DDBJ databases">
        <title>YIM PH21274 draft genome.</title>
        <authorList>
            <person name="Miao C."/>
        </authorList>
    </citation>
    <scope>NUCLEOTIDE SEQUENCE [LARGE SCALE GENOMIC DNA]</scope>
    <source>
        <strain evidence="1 2">YIM PH 21724</strain>
    </source>
</reference>
<evidence type="ECO:0000313" key="1">
    <source>
        <dbReference type="EMBL" id="RJO69813.1"/>
    </source>
</evidence>
<proteinExistence type="predicted"/>
<gene>
    <name evidence="1" type="ORF">D5S18_28345</name>
</gene>
<accession>A0A3A4K9H2</accession>
<comment type="caution">
    <text evidence="1">The sequence shown here is derived from an EMBL/GenBank/DDBJ whole genome shotgun (WGS) entry which is preliminary data.</text>
</comment>
<sequence>MQHNSTILTDAIAHLNERAPHVNGTTPQWSLSNKWRGFEVFVHLPDAYAGLDGTRTGGKYYWFTVDGTEAVDAINNALDLIDRLNAQLKAKVAAV</sequence>
<dbReference type="OrthoDB" id="9911040at2"/>
<name>A0A3A4K9H2_9NOCA</name>
<dbReference type="EMBL" id="QZFU01000041">
    <property type="protein sequence ID" value="RJO69813.1"/>
    <property type="molecule type" value="Genomic_DNA"/>
</dbReference>
<evidence type="ECO:0000313" key="2">
    <source>
        <dbReference type="Proteomes" id="UP000266677"/>
    </source>
</evidence>
<dbReference type="AlphaFoldDB" id="A0A3A4K9H2"/>
<organism evidence="1 2">
    <name type="scientific">Nocardia panacis</name>
    <dbReference type="NCBI Taxonomy" id="2340916"/>
    <lineage>
        <taxon>Bacteria</taxon>
        <taxon>Bacillati</taxon>
        <taxon>Actinomycetota</taxon>
        <taxon>Actinomycetes</taxon>
        <taxon>Mycobacteriales</taxon>
        <taxon>Nocardiaceae</taxon>
        <taxon>Nocardia</taxon>
    </lineage>
</organism>
<dbReference type="RefSeq" id="WP_120044183.1">
    <property type="nucleotide sequence ID" value="NZ_QZFU01000041.1"/>
</dbReference>
<protein>
    <submittedName>
        <fullName evidence="1">Uncharacterized protein</fullName>
    </submittedName>
</protein>
<keyword evidence="2" id="KW-1185">Reference proteome</keyword>
<dbReference type="Proteomes" id="UP000266677">
    <property type="component" value="Unassembled WGS sequence"/>
</dbReference>